<protein>
    <submittedName>
        <fullName evidence="4">Precorrin-6A reductase</fullName>
    </submittedName>
</protein>
<evidence type="ECO:0000256" key="2">
    <source>
        <dbReference type="ARBA" id="ARBA00022573"/>
    </source>
</evidence>
<accession>A0A2T1A085</accession>
<dbReference type="InterPro" id="IPR003723">
    <property type="entry name" value="Precorrin-6x_reduct"/>
</dbReference>
<keyword evidence="2" id="KW-0169">Cobalamin biosynthesis</keyword>
<dbReference type="NCBIfam" id="NF005968">
    <property type="entry name" value="PRK08057.1-2"/>
    <property type="match status" value="1"/>
</dbReference>
<dbReference type="NCBIfam" id="TIGR00715">
    <property type="entry name" value="precor6x_red"/>
    <property type="match status" value="1"/>
</dbReference>
<dbReference type="EMBL" id="PVUE01000008">
    <property type="protein sequence ID" value="PRZ41748.1"/>
    <property type="molecule type" value="Genomic_DNA"/>
</dbReference>
<dbReference type="Proteomes" id="UP000237752">
    <property type="component" value="Unassembled WGS sequence"/>
</dbReference>
<dbReference type="Pfam" id="PF02571">
    <property type="entry name" value="CbiJ"/>
    <property type="match status" value="1"/>
</dbReference>
<reference evidence="4 5" key="1">
    <citation type="submission" date="2018-03" db="EMBL/GenBank/DDBJ databases">
        <title>Genomic Encyclopedia of Archaeal and Bacterial Type Strains, Phase II (KMG-II): from individual species to whole genera.</title>
        <authorList>
            <person name="Goeker M."/>
        </authorList>
    </citation>
    <scope>NUCLEOTIDE SEQUENCE [LARGE SCALE GENOMIC DNA]</scope>
    <source>
        <strain evidence="4 5">DSM 100065</strain>
    </source>
</reference>
<gene>
    <name evidence="4" type="ORF">CLV47_108107</name>
</gene>
<keyword evidence="5" id="KW-1185">Reference proteome</keyword>
<keyword evidence="3" id="KW-0560">Oxidoreductase</keyword>
<evidence type="ECO:0000313" key="4">
    <source>
        <dbReference type="EMBL" id="PRZ41748.1"/>
    </source>
</evidence>
<name>A0A2T1A085_9ACTN</name>
<comment type="caution">
    <text evidence="4">The sequence shown here is derived from an EMBL/GenBank/DDBJ whole genome shotgun (WGS) entry which is preliminary data.</text>
</comment>
<dbReference type="AlphaFoldDB" id="A0A2T1A085"/>
<sequence>MPSSQTTSHTLGRVLILGGTSEARALAGVLVRDGYDVISSLAGRVKNPALPDGAVRIGGFGGPEGLLDYLRTSDICLVVDATHPFAARISTSAVAACDRGQVPILRLARPGWGSRAAAGSWTWVNNHDEAARAALGESRRVFLTTGRQSIDDFRELNAEFVLLRVVDPPQSALPDTWQVLTSRGPYNLDGERLLLREHRIDTLVTKDSGGALTAAKLDAAGELGVHVIVVRRPEYDESVPQVASTVDAAAWVRRAIAVRR</sequence>
<proteinExistence type="predicted"/>
<dbReference type="UniPathway" id="UPA00148"/>
<dbReference type="PANTHER" id="PTHR36925:SF1">
    <property type="entry name" value="COBALT-PRECORRIN-6A REDUCTASE"/>
    <property type="match status" value="1"/>
</dbReference>
<organism evidence="4 5">
    <name type="scientific">Antricoccus suffuscus</name>
    <dbReference type="NCBI Taxonomy" id="1629062"/>
    <lineage>
        <taxon>Bacteria</taxon>
        <taxon>Bacillati</taxon>
        <taxon>Actinomycetota</taxon>
        <taxon>Actinomycetes</taxon>
        <taxon>Geodermatophilales</taxon>
        <taxon>Antricoccaceae</taxon>
        <taxon>Antricoccus</taxon>
    </lineage>
</organism>
<dbReference type="RefSeq" id="WP_106349130.1">
    <property type="nucleotide sequence ID" value="NZ_PVUE01000008.1"/>
</dbReference>
<dbReference type="GO" id="GO:0009236">
    <property type="term" value="P:cobalamin biosynthetic process"/>
    <property type="evidence" value="ECO:0007669"/>
    <property type="project" value="UniProtKB-UniPathway"/>
</dbReference>
<evidence type="ECO:0000256" key="3">
    <source>
        <dbReference type="ARBA" id="ARBA00023002"/>
    </source>
</evidence>
<dbReference type="GO" id="GO:0016994">
    <property type="term" value="F:precorrin-6A reductase activity"/>
    <property type="evidence" value="ECO:0007669"/>
    <property type="project" value="InterPro"/>
</dbReference>
<evidence type="ECO:0000256" key="1">
    <source>
        <dbReference type="ARBA" id="ARBA00004953"/>
    </source>
</evidence>
<dbReference type="OrthoDB" id="5183775at2"/>
<evidence type="ECO:0000313" key="5">
    <source>
        <dbReference type="Proteomes" id="UP000237752"/>
    </source>
</evidence>
<dbReference type="PROSITE" id="PS51014">
    <property type="entry name" value="COBK_CBIJ"/>
    <property type="match status" value="1"/>
</dbReference>
<comment type="pathway">
    <text evidence="1">Cofactor biosynthesis; adenosylcobalamin biosynthesis.</text>
</comment>
<dbReference type="PANTHER" id="PTHR36925">
    <property type="entry name" value="COBALT-PRECORRIN-6A REDUCTASE"/>
    <property type="match status" value="1"/>
</dbReference>